<protein>
    <recommendedName>
        <fullName evidence="4">50S ribosomal protein L35</fullName>
    </recommendedName>
</protein>
<evidence type="ECO:0000313" key="2">
    <source>
        <dbReference type="EMBL" id="GGH73225.1"/>
    </source>
</evidence>
<dbReference type="EMBL" id="BMDD01000001">
    <property type="protein sequence ID" value="GGH73225.1"/>
    <property type="molecule type" value="Genomic_DNA"/>
</dbReference>
<organism evidence="2 3">
    <name type="scientific">Saccharibacillus endophyticus</name>
    <dbReference type="NCBI Taxonomy" id="2060666"/>
    <lineage>
        <taxon>Bacteria</taxon>
        <taxon>Bacillati</taxon>
        <taxon>Bacillota</taxon>
        <taxon>Bacilli</taxon>
        <taxon>Bacillales</taxon>
        <taxon>Paenibacillaceae</taxon>
        <taxon>Saccharibacillus</taxon>
    </lineage>
</organism>
<sequence>MPAAKMLKAKTAKACGSTRKPKASDRRTHRLGKKKLPGIRAVCGTFRFGAGNERVPDTKTYDVG</sequence>
<feature type="region of interest" description="Disordered" evidence="1">
    <location>
        <begin position="1"/>
        <end position="28"/>
    </location>
</feature>
<dbReference type="Proteomes" id="UP000605427">
    <property type="component" value="Unassembled WGS sequence"/>
</dbReference>
<comment type="caution">
    <text evidence="2">The sequence shown here is derived from an EMBL/GenBank/DDBJ whole genome shotgun (WGS) entry which is preliminary data.</text>
</comment>
<evidence type="ECO:0008006" key="4">
    <source>
        <dbReference type="Google" id="ProtNLM"/>
    </source>
</evidence>
<evidence type="ECO:0000256" key="1">
    <source>
        <dbReference type="SAM" id="MobiDB-lite"/>
    </source>
</evidence>
<accession>A0ABQ1ZPI9</accession>
<gene>
    <name evidence="2" type="ORF">GCM10007362_12170</name>
</gene>
<name>A0ABQ1ZPI9_9BACL</name>
<keyword evidence="3" id="KW-1185">Reference proteome</keyword>
<reference evidence="3" key="1">
    <citation type="journal article" date="2019" name="Int. J. Syst. Evol. Microbiol.">
        <title>The Global Catalogue of Microorganisms (GCM) 10K type strain sequencing project: providing services to taxonomists for standard genome sequencing and annotation.</title>
        <authorList>
            <consortium name="The Broad Institute Genomics Platform"/>
            <consortium name="The Broad Institute Genome Sequencing Center for Infectious Disease"/>
            <person name="Wu L."/>
            <person name="Ma J."/>
        </authorList>
    </citation>
    <scope>NUCLEOTIDE SEQUENCE [LARGE SCALE GENOMIC DNA]</scope>
    <source>
        <strain evidence="3">CCM 8702</strain>
    </source>
</reference>
<proteinExistence type="predicted"/>
<evidence type="ECO:0000313" key="3">
    <source>
        <dbReference type="Proteomes" id="UP000605427"/>
    </source>
</evidence>